<evidence type="ECO:0000313" key="3">
    <source>
        <dbReference type="EMBL" id="KAJ7699763.1"/>
    </source>
</evidence>
<evidence type="ECO:0000259" key="2">
    <source>
        <dbReference type="PROSITE" id="PS50181"/>
    </source>
</evidence>
<dbReference type="PROSITE" id="PS50181">
    <property type="entry name" value="FBOX"/>
    <property type="match status" value="1"/>
</dbReference>
<gene>
    <name evidence="3" type="ORF">B0H16DRAFT_1484095</name>
</gene>
<evidence type="ECO:0000313" key="4">
    <source>
        <dbReference type="Proteomes" id="UP001215598"/>
    </source>
</evidence>
<dbReference type="Gene3D" id="3.80.10.10">
    <property type="entry name" value="Ribonuclease Inhibitor"/>
    <property type="match status" value="1"/>
</dbReference>
<evidence type="ECO:0000256" key="1">
    <source>
        <dbReference type="SAM" id="MobiDB-lite"/>
    </source>
</evidence>
<comment type="caution">
    <text evidence="3">The sequence shown here is derived from an EMBL/GenBank/DDBJ whole genome shotgun (WGS) entry which is preliminary data.</text>
</comment>
<dbReference type="InterPro" id="IPR001810">
    <property type="entry name" value="F-box_dom"/>
</dbReference>
<accession>A0AAD7GQD6</accession>
<dbReference type="InterPro" id="IPR036047">
    <property type="entry name" value="F-box-like_dom_sf"/>
</dbReference>
<organism evidence="3 4">
    <name type="scientific">Mycena metata</name>
    <dbReference type="NCBI Taxonomy" id="1033252"/>
    <lineage>
        <taxon>Eukaryota</taxon>
        <taxon>Fungi</taxon>
        <taxon>Dikarya</taxon>
        <taxon>Basidiomycota</taxon>
        <taxon>Agaricomycotina</taxon>
        <taxon>Agaricomycetes</taxon>
        <taxon>Agaricomycetidae</taxon>
        <taxon>Agaricales</taxon>
        <taxon>Marasmiineae</taxon>
        <taxon>Mycenaceae</taxon>
        <taxon>Mycena</taxon>
    </lineage>
</organism>
<dbReference type="CDD" id="cd09917">
    <property type="entry name" value="F-box_SF"/>
    <property type="match status" value="1"/>
</dbReference>
<dbReference type="InterPro" id="IPR032675">
    <property type="entry name" value="LRR_dom_sf"/>
</dbReference>
<keyword evidence="4" id="KW-1185">Reference proteome</keyword>
<dbReference type="Pfam" id="PF00646">
    <property type="entry name" value="F-box"/>
    <property type="match status" value="1"/>
</dbReference>
<protein>
    <recommendedName>
        <fullName evidence="2">F-box domain-containing protein</fullName>
    </recommendedName>
</protein>
<dbReference type="SUPFAM" id="SSF81383">
    <property type="entry name" value="F-box domain"/>
    <property type="match status" value="1"/>
</dbReference>
<feature type="region of interest" description="Disordered" evidence="1">
    <location>
        <begin position="2517"/>
        <end position="2546"/>
    </location>
</feature>
<proteinExistence type="predicted"/>
<name>A0AAD7GQD6_9AGAR</name>
<dbReference type="EMBL" id="JARKIB010000566">
    <property type="protein sequence ID" value="KAJ7699763.1"/>
    <property type="molecule type" value="Genomic_DNA"/>
</dbReference>
<dbReference type="SUPFAM" id="SSF52047">
    <property type="entry name" value="RNI-like"/>
    <property type="match status" value="1"/>
</dbReference>
<feature type="domain" description="F-box" evidence="2">
    <location>
        <begin position="586"/>
        <end position="622"/>
    </location>
</feature>
<reference evidence="3" key="1">
    <citation type="submission" date="2023-03" db="EMBL/GenBank/DDBJ databases">
        <title>Massive genome expansion in bonnet fungi (Mycena s.s.) driven by repeated elements and novel gene families across ecological guilds.</title>
        <authorList>
            <consortium name="Lawrence Berkeley National Laboratory"/>
            <person name="Harder C.B."/>
            <person name="Miyauchi S."/>
            <person name="Viragh M."/>
            <person name="Kuo A."/>
            <person name="Thoen E."/>
            <person name="Andreopoulos B."/>
            <person name="Lu D."/>
            <person name="Skrede I."/>
            <person name="Drula E."/>
            <person name="Henrissat B."/>
            <person name="Morin E."/>
            <person name="Kohler A."/>
            <person name="Barry K."/>
            <person name="LaButti K."/>
            <person name="Morin E."/>
            <person name="Salamov A."/>
            <person name="Lipzen A."/>
            <person name="Mereny Z."/>
            <person name="Hegedus B."/>
            <person name="Baldrian P."/>
            <person name="Stursova M."/>
            <person name="Weitz H."/>
            <person name="Taylor A."/>
            <person name="Grigoriev I.V."/>
            <person name="Nagy L.G."/>
            <person name="Martin F."/>
            <person name="Kauserud H."/>
        </authorList>
    </citation>
    <scope>NUCLEOTIDE SEQUENCE</scope>
    <source>
        <strain evidence="3">CBHHK182m</strain>
    </source>
</reference>
<dbReference type="Proteomes" id="UP001215598">
    <property type="component" value="Unassembled WGS sequence"/>
</dbReference>
<feature type="compositionally biased region" description="Basic and acidic residues" evidence="1">
    <location>
        <begin position="2525"/>
        <end position="2535"/>
    </location>
</feature>
<sequence>MLALFETDTGMLYWRHVPQEEFQNRACFAPPDSILFALDICSSDDITMDFTVRLPVEVLSDIFVIVVEPDTVYWLDLFNRRRDIVFVCRRWRVISTSLPTLWSRLYVARPVLPRFISFSVENAGPRTDLVVEINPHAFEAIYDKGYLRELECPDFDKFLQCSVAPLRDVFHRVRSLNVSSGTRSEVYTVMDLVATFSASRLSNLGIDGGTHSRGTPPSMPLDMRLTSLSLRSLPSMWSPSGLYRSLTKLSLQDFYNLQCDELRTVLHRNATLVDLRLSDVHCSGWSAVSQLRATVPHVTHLALEYRRNTERGFLKSILLPALESLSVELDGHKTIPHIAYGMEAFMRSASEIWLEAHDLFEDELADVVAFCTGARLLNMRCCRPLPYPSLFALTTRPNFSMPNLQLLKIAGDLTEEEALTLVSYPFPPGVVISEWVFGAADEFREWKLENEELCIDAITEIRSRVRGAMFSAPSTPAYRESCRPAQSFHAWMDHTGFFDYSRFGGTEYEQDWEEPLLSVYNYAAIRILQGRPYDASWQAVLSTINPVSLYKLSLTSETMFALIMAHVRAVQPASGSSDEHLAGSPQDRLSSLPNEVLSLVLARLNLAARLSLHRTCRKMAALCGRELQAGVSRVLTRFGLCHAEIRFMQSTTMAAIGGHCIPHMVDYESLPEQLIFYAPNVSYQSVLRFFTLSTGREATPLLLNNLYLPEGYDDCADFEAAGNPSRSFRVVRSITNSALDSITYSPFTHLFGAVTHLGLWLGYPDSSINGVTMPNRDCIDFEDPATEDRVISSFEHFNARFSLEFHLNEPHQCGYAWGCPTTPRSTADAGCLSLFFPALPSGTSFKPDTVYPTPSCMPWTLGSRACPQGAGFLIAKDGIRELRQRFDSYEKWKLALIRCIARPPYSPISFMDEYPLLDRLRADVFSANKMFLANAVHGLDFAATRDRTFQGAACWSFKRYNDFDVNRECPWRFPVRPYETNVFGRVDFIENHESGSIVRLGRPTGVSCHVQRLFDKQFIQLQRMVEEDHDHSGTVATADWFSPSFAGCRYSRQDGCFYVSIGRFVGASTAFKVGDNLELEASFRFTQADHKRYTVSVMDIWSLADDEIGKRGSDSFPRFVSSSAPRPAITGPMSNYTQEYIQSAKRSLAFIRYPDDLVATRDRSSAAGSSFSFKDLTVNTSQDLGEPGVVWPGRGKRGSEKRFQCNIFGEVRSAVTMEHTRSVSVELGRPAGATCAVVELWREQLRALREIVEGDSVDVFALTTRGFKGGTCRGSWFALGIDVDYRPLDTFWVNFVAAPTNNYSAERMYRDLVDMMKAGQLIDALVWFQRFDISQGPGKALALNYYAAARRVTRLPVDAVSRKRHAYTCDEVFGWVFLRQGVRSPFNKFRSVALMDCVLSVLLSDFTTSTAELTLAESAVGERFAATRDRSEGPDSIFSYKILDYEQEAGLFARGELETYTPSLFGEVDAITRGENAYIKIKCPNSLRCSVKKKYWGQMAQLKATVDLDNIQLGGRVGSSWFADEANGMMPDDGCAYIRPWGGDAAWEFEGVVPGTLIGSWAQLLRKDSGSRDIRRDYKLRASFFVVAVPDRALPLAIYKLDFDALRERSCNKGSLYCYKRIPEVITEGEIECREVQWTYKGSVFGQVVEVYEMEPDIAAIRLKCPVGAPCSLIELWDMQCRVLKNIMEVDEMELGGRVGTSFLRCEYRWSPEDDEEHTVVIGARSPGGLYNGLGDKPIIIAVVKILRIDKDEHASENVERSGATIGPNDAAAVYGPKDGSPLRRKRFPLQLVAMLARLKADRAGSLAKAVYNRHFFAVRDRTEGTEGVYTFKSGKPIGIDSYSEERQELAQYTALAFGEVRQVYLVVGCPKGATCNGTNMFRRQLATLRGIIETDEISIPGDVVDSWFGVVNEEVLVPHRTGSFYVVLRPGTESEDLAVQAMCKMPDAVGSLWLCTLGFERRHFHRAPGFVVKVKFTSFCSGYELGVTEVALCEVDDIPRMGVNYSCDIHFGLSCKICSKIKAAQYVGLFRSNLVSSFTMLLLQHLERAGRLALTAVQYGIDFGAIRNGSRPGGDEYTFVEDNALDLSPRKSRLGVRVNILVGEFDYISPARWCGIEDSCRLLCVRIRPPTNSTDDAQDVYQKQLFKLREILSLDGGQDDAVGDSWFDMSADFPGCGPLRDCFYVGDKALADGFGENIGNTRNYFMFAMDYQLGEFPVHGTSEETSGGIVLLRDIGARALAFARYKEDFLATRETSAEGQDLYTFKAVGDNLDVDGEHKGRLERFTAVVFGEIVDVFEDEHHFGIVVRCPTNATCNCRDIFDKQVDCLATVMALDEEDEISCYAFSEGKAQELRDHYMTPESKGKIVCCTVQLDRADSVSSQGLVKIKTRGGECLDRVEEGFKLTAHIAYDCQIRTFEPDGAQDHVPPGFCCQLLKEKILCFTCGVRGAPEEDTDSVFALEEACCSSPNTSGSNRSSFSLRSKDSSRVSVRPLNVWKSRTPGPQVVSLVAKKSFSYSDSANEPGPKERRREEVARGAAQGLQPTAGAPPVFRLPLPLSTMLPLVSEMRLAGVSTLAFSGYGEDFYATRESSSGGGDFYTFKNVIEWDPEYECRGRAERFVPLLFGEVKDVSEVVGDNLVILLACPKRATCNARDLFDRQVRALERILEVDDVDFPGEITTSWFADTPRVGMNRRSFRVLCKASSKYARDVLLQYENIEARGGLLGCHVALERSNFEEAGEIKKVYEMWALQLRAEPEPPSSVKVGYQWRMKTDRATSLALTKYGETFFSTRDSSDGDGSDCVFSFKKGSDALITADNGAFCVLLGCPKDGSCDAKKTFLSQIPTLKSILEMDEVDFVIIRPHTDEEAAEFVKLFDEDAVGKILECSVEFERRHWNTSEGLVKTVRWIVLVMLRSGLQLEGDCGPPAWKPVK</sequence>